<dbReference type="GO" id="GO:0009089">
    <property type="term" value="P:lysine biosynthetic process via diaminopimelate"/>
    <property type="evidence" value="ECO:0007669"/>
    <property type="project" value="UniProtKB-UniRule"/>
</dbReference>
<evidence type="ECO:0000256" key="8">
    <source>
        <dbReference type="ARBA" id="ARBA00023154"/>
    </source>
</evidence>
<keyword evidence="2 9" id="KW-0963">Cytoplasm</keyword>
<dbReference type="GO" id="GO:0008839">
    <property type="term" value="F:4-hydroxy-tetrahydrodipicolinate reductase"/>
    <property type="evidence" value="ECO:0007669"/>
    <property type="project" value="UniProtKB-UniRule"/>
</dbReference>
<dbReference type="Pfam" id="PF05173">
    <property type="entry name" value="DapB_C"/>
    <property type="match status" value="1"/>
</dbReference>
<evidence type="ECO:0000256" key="7">
    <source>
        <dbReference type="ARBA" id="ARBA00023027"/>
    </source>
</evidence>
<feature type="binding site" evidence="9">
    <location>
        <begin position="108"/>
        <end position="111"/>
    </location>
    <ligand>
        <name>NAD(+)</name>
        <dbReference type="ChEBI" id="CHEBI:57540"/>
    </ligand>
</feature>
<feature type="active site" description="Proton donor" evidence="9">
    <location>
        <position position="146"/>
    </location>
</feature>
<evidence type="ECO:0000256" key="4">
    <source>
        <dbReference type="ARBA" id="ARBA00022857"/>
    </source>
</evidence>
<feature type="domain" description="Dihydrodipicolinate reductase C-terminal" evidence="12">
    <location>
        <begin position="114"/>
        <end position="249"/>
    </location>
</feature>
<dbReference type="FunFam" id="3.30.360.10:FF:000009">
    <property type="entry name" value="4-hydroxy-tetrahydrodipicolinate reductase"/>
    <property type="match status" value="1"/>
</dbReference>
<dbReference type="InterPro" id="IPR022664">
    <property type="entry name" value="DapB_N_CS"/>
</dbReference>
<keyword evidence="7 9" id="KW-0520">NAD</keyword>
<feature type="active site" description="Proton donor/acceptor" evidence="9">
    <location>
        <position position="142"/>
    </location>
</feature>
<dbReference type="SUPFAM" id="SSF51735">
    <property type="entry name" value="NAD(P)-binding Rossmann-fold domains"/>
    <property type="match status" value="1"/>
</dbReference>
<dbReference type="GO" id="GO:0019877">
    <property type="term" value="P:diaminopimelate biosynthetic process"/>
    <property type="evidence" value="ECO:0007669"/>
    <property type="project" value="UniProtKB-UniRule"/>
</dbReference>
<reference evidence="13 14" key="1">
    <citation type="submission" date="2016-11" db="EMBL/GenBank/DDBJ databases">
        <authorList>
            <person name="Jaros S."/>
            <person name="Januszkiewicz K."/>
            <person name="Wedrychowicz H."/>
        </authorList>
    </citation>
    <scope>NUCLEOTIDE SEQUENCE [LARGE SCALE GENOMIC DNA]</scope>
    <source>
        <strain evidence="13 14">DSM 14214</strain>
    </source>
</reference>
<dbReference type="CDD" id="cd02274">
    <property type="entry name" value="DHDPR_N"/>
    <property type="match status" value="1"/>
</dbReference>
<protein>
    <recommendedName>
        <fullName evidence="9 10">4-hydroxy-tetrahydrodipicolinate reductase</fullName>
        <shortName evidence="9">HTPA reductase</shortName>
        <ecNumber evidence="9 10">1.17.1.8</ecNumber>
    </recommendedName>
</protein>
<dbReference type="SUPFAM" id="SSF55347">
    <property type="entry name" value="Glyceraldehyde-3-phosphate dehydrogenase-like, C-terminal domain"/>
    <property type="match status" value="1"/>
</dbReference>
<dbReference type="RefSeq" id="WP_072851656.1">
    <property type="nucleotide sequence ID" value="NZ_FRAH01000038.1"/>
</dbReference>
<evidence type="ECO:0000313" key="13">
    <source>
        <dbReference type="EMBL" id="SHK67044.1"/>
    </source>
</evidence>
<comment type="catalytic activity">
    <reaction evidence="9">
        <text>(S)-2,3,4,5-tetrahydrodipicolinate + NADP(+) + H2O = (2S,4S)-4-hydroxy-2,3,4,5-tetrahydrodipicolinate + NADPH + H(+)</text>
        <dbReference type="Rhea" id="RHEA:35331"/>
        <dbReference type="ChEBI" id="CHEBI:15377"/>
        <dbReference type="ChEBI" id="CHEBI:15378"/>
        <dbReference type="ChEBI" id="CHEBI:16845"/>
        <dbReference type="ChEBI" id="CHEBI:57783"/>
        <dbReference type="ChEBI" id="CHEBI:58349"/>
        <dbReference type="ChEBI" id="CHEBI:67139"/>
        <dbReference type="EC" id="1.17.1.8"/>
    </reaction>
</comment>
<keyword evidence="5 9" id="KW-0220">Diaminopimelate biosynthesis</keyword>
<comment type="caution">
    <text evidence="9">Was originally thought to be a dihydrodipicolinate reductase (DHDPR), catalyzing the conversion of dihydrodipicolinate to tetrahydrodipicolinate. However, it was shown in E.coli that the substrate of the enzymatic reaction is not dihydrodipicolinate (DHDP) but in fact (2S,4S)-4-hydroxy-2,3,4,5-tetrahydrodipicolinic acid (HTPA), the product released by the DapA-catalyzed reaction.</text>
</comment>
<dbReference type="GO" id="GO:0051287">
    <property type="term" value="F:NAD binding"/>
    <property type="evidence" value="ECO:0007669"/>
    <property type="project" value="UniProtKB-UniRule"/>
</dbReference>
<keyword evidence="3 9" id="KW-0028">Amino-acid biosynthesis</keyword>
<dbReference type="OrthoDB" id="9790352at2"/>
<dbReference type="HAMAP" id="MF_00102">
    <property type="entry name" value="DapB"/>
    <property type="match status" value="1"/>
</dbReference>
<dbReference type="PROSITE" id="PS01298">
    <property type="entry name" value="DAPB"/>
    <property type="match status" value="1"/>
</dbReference>
<evidence type="ECO:0000256" key="3">
    <source>
        <dbReference type="ARBA" id="ARBA00022605"/>
    </source>
</evidence>
<feature type="binding site" evidence="9">
    <location>
        <begin position="152"/>
        <end position="153"/>
    </location>
    <ligand>
        <name>(S)-2,3,4,5-tetrahydrodipicolinate</name>
        <dbReference type="ChEBI" id="CHEBI:16845"/>
    </ligand>
</feature>
<dbReference type="InterPro" id="IPR023940">
    <property type="entry name" value="DHDPR_bac"/>
</dbReference>
<dbReference type="EMBL" id="FRAH01000038">
    <property type="protein sequence ID" value="SHK67044.1"/>
    <property type="molecule type" value="Genomic_DNA"/>
</dbReference>
<feature type="binding site" evidence="9">
    <location>
        <position position="34"/>
    </location>
    <ligand>
        <name>NAD(+)</name>
        <dbReference type="ChEBI" id="CHEBI:57540"/>
    </ligand>
</feature>
<dbReference type="Pfam" id="PF01113">
    <property type="entry name" value="DapB_N"/>
    <property type="match status" value="1"/>
</dbReference>
<evidence type="ECO:0000256" key="1">
    <source>
        <dbReference type="ARBA" id="ARBA00006642"/>
    </source>
</evidence>
<feature type="binding site" evidence="9">
    <location>
        <position position="143"/>
    </location>
    <ligand>
        <name>(S)-2,3,4,5-tetrahydrodipicolinate</name>
        <dbReference type="ChEBI" id="CHEBI:16845"/>
    </ligand>
</feature>
<comment type="subunit">
    <text evidence="9">Homotetramer.</text>
</comment>
<evidence type="ECO:0000313" key="14">
    <source>
        <dbReference type="Proteomes" id="UP000183975"/>
    </source>
</evidence>
<evidence type="ECO:0000256" key="5">
    <source>
        <dbReference type="ARBA" id="ARBA00022915"/>
    </source>
</evidence>
<dbReference type="InterPro" id="IPR000846">
    <property type="entry name" value="DapB_N"/>
</dbReference>
<feature type="binding site" evidence="9">
    <location>
        <begin position="8"/>
        <end position="13"/>
    </location>
    <ligand>
        <name>NAD(+)</name>
        <dbReference type="ChEBI" id="CHEBI:57540"/>
    </ligand>
</feature>
<comment type="caution">
    <text evidence="9">Lacks conserved residue(s) required for the propagation of feature annotation.</text>
</comment>
<dbReference type="InterPro" id="IPR022663">
    <property type="entry name" value="DapB_C"/>
</dbReference>
<feature type="binding site" evidence="9">
    <location>
        <begin position="84"/>
        <end position="86"/>
    </location>
    <ligand>
        <name>NAD(+)</name>
        <dbReference type="ChEBI" id="CHEBI:57540"/>
    </ligand>
</feature>
<keyword evidence="8 9" id="KW-0457">Lysine biosynthesis</keyword>
<organism evidence="13 14">
    <name type="scientific">Anaerotignum lactatifermentans DSM 14214</name>
    <dbReference type="NCBI Taxonomy" id="1121323"/>
    <lineage>
        <taxon>Bacteria</taxon>
        <taxon>Bacillati</taxon>
        <taxon>Bacillota</taxon>
        <taxon>Clostridia</taxon>
        <taxon>Lachnospirales</taxon>
        <taxon>Anaerotignaceae</taxon>
        <taxon>Anaerotignum</taxon>
    </lineage>
</organism>
<gene>
    <name evidence="9" type="primary">dapB</name>
    <name evidence="13" type="ORF">SAMN02745138_02142</name>
</gene>
<comment type="catalytic activity">
    <reaction evidence="9">
        <text>(S)-2,3,4,5-tetrahydrodipicolinate + NAD(+) + H2O = (2S,4S)-4-hydroxy-2,3,4,5-tetrahydrodipicolinate + NADH + H(+)</text>
        <dbReference type="Rhea" id="RHEA:35323"/>
        <dbReference type="ChEBI" id="CHEBI:15377"/>
        <dbReference type="ChEBI" id="CHEBI:15378"/>
        <dbReference type="ChEBI" id="CHEBI:16845"/>
        <dbReference type="ChEBI" id="CHEBI:57540"/>
        <dbReference type="ChEBI" id="CHEBI:57945"/>
        <dbReference type="ChEBI" id="CHEBI:67139"/>
        <dbReference type="EC" id="1.17.1.8"/>
    </reaction>
</comment>
<dbReference type="Gene3D" id="3.30.360.10">
    <property type="entry name" value="Dihydrodipicolinate Reductase, domain 2"/>
    <property type="match status" value="1"/>
</dbReference>
<dbReference type="GO" id="GO:0016726">
    <property type="term" value="F:oxidoreductase activity, acting on CH or CH2 groups, NAD or NADP as acceptor"/>
    <property type="evidence" value="ECO:0007669"/>
    <property type="project" value="UniProtKB-UniRule"/>
</dbReference>
<sequence length="250" mass="26952">MVNIIMHGCGGKMGHVVADLVKNDPDCQIVAGIDPTVPALDFPVFASPAECTVDADVIIDFSTATAVPALLDFAKEKQIPVVVCTTALSDETQAKLEETSKSVAVLKSANMSIGVNLLLDLVQRAAQILYDANFDIEVVEKHHNQKIDAPSGTAMALADAINTAMDEKFHYVYDRSQKREKRERTEIGIHAIRGGNIVGEHDVIFAGRDEVITLSHHASSREVFAVGAVKAAKFLAEQPVGLYSMKEVLA</sequence>
<comment type="pathway">
    <text evidence="9">Amino-acid biosynthesis; L-lysine biosynthesis via DAP pathway; (S)-tetrahydrodipicolinate from L-aspartate: step 4/4.</text>
</comment>
<comment type="function">
    <text evidence="9">Catalyzes the conversion of 4-hydroxy-tetrahydrodipicolinate (HTPA) to tetrahydrodipicolinate.</text>
</comment>
<dbReference type="InterPro" id="IPR036291">
    <property type="entry name" value="NAD(P)-bd_dom_sf"/>
</dbReference>
<dbReference type="UniPathway" id="UPA00034">
    <property type="reaction ID" value="UER00018"/>
</dbReference>
<evidence type="ECO:0000256" key="10">
    <source>
        <dbReference type="NCBIfam" id="TIGR00036"/>
    </source>
</evidence>
<dbReference type="NCBIfam" id="TIGR00036">
    <property type="entry name" value="dapB"/>
    <property type="match status" value="1"/>
</dbReference>
<evidence type="ECO:0000256" key="2">
    <source>
        <dbReference type="ARBA" id="ARBA00022490"/>
    </source>
</evidence>
<dbReference type="PANTHER" id="PTHR20836:SF7">
    <property type="entry name" value="4-HYDROXY-TETRAHYDRODIPICOLINATE REDUCTASE"/>
    <property type="match status" value="1"/>
</dbReference>
<keyword evidence="4 9" id="KW-0521">NADP</keyword>
<evidence type="ECO:0000259" key="11">
    <source>
        <dbReference type="Pfam" id="PF01113"/>
    </source>
</evidence>
<comment type="similarity">
    <text evidence="1 9">Belongs to the DapB family.</text>
</comment>
<keyword evidence="14" id="KW-1185">Reference proteome</keyword>
<dbReference type="AlphaFoldDB" id="A0A1M6UCU9"/>
<comment type="subcellular location">
    <subcellularLocation>
        <location evidence="9">Cytoplasm</location>
    </subcellularLocation>
</comment>
<dbReference type="Gene3D" id="3.40.50.720">
    <property type="entry name" value="NAD(P)-binding Rossmann-like Domain"/>
    <property type="match status" value="1"/>
</dbReference>
<accession>A0A1M6UCU9</accession>
<dbReference type="EC" id="1.17.1.8" evidence="9 10"/>
<evidence type="ECO:0000256" key="9">
    <source>
        <dbReference type="HAMAP-Rule" id="MF_00102"/>
    </source>
</evidence>
<proteinExistence type="inferred from homology"/>
<dbReference type="GO" id="GO:0005829">
    <property type="term" value="C:cytosol"/>
    <property type="evidence" value="ECO:0007669"/>
    <property type="project" value="TreeGrafter"/>
</dbReference>
<dbReference type="GO" id="GO:0050661">
    <property type="term" value="F:NADP binding"/>
    <property type="evidence" value="ECO:0007669"/>
    <property type="project" value="UniProtKB-UniRule"/>
</dbReference>
<dbReference type="PIRSF" id="PIRSF000161">
    <property type="entry name" value="DHPR"/>
    <property type="match status" value="1"/>
</dbReference>
<evidence type="ECO:0000259" key="12">
    <source>
        <dbReference type="Pfam" id="PF05173"/>
    </source>
</evidence>
<keyword evidence="6 9" id="KW-0560">Oxidoreductase</keyword>
<feature type="domain" description="Dihydrodipicolinate reductase N-terminal" evidence="11">
    <location>
        <begin position="2"/>
        <end position="111"/>
    </location>
</feature>
<dbReference type="PANTHER" id="PTHR20836">
    <property type="entry name" value="DIHYDRODIPICOLINATE REDUCTASE"/>
    <property type="match status" value="1"/>
</dbReference>
<evidence type="ECO:0000256" key="6">
    <source>
        <dbReference type="ARBA" id="ARBA00023002"/>
    </source>
</evidence>
<name>A0A1M6UCU9_9FIRM</name>
<dbReference type="Proteomes" id="UP000183975">
    <property type="component" value="Unassembled WGS sequence"/>
</dbReference>